<protein>
    <recommendedName>
        <fullName evidence="3">ABC transporter</fullName>
    </recommendedName>
</protein>
<dbReference type="PANTHER" id="PTHR43394:SF1">
    <property type="entry name" value="ATP-BINDING CASSETTE SUB-FAMILY B MEMBER 10, MITOCHONDRIAL"/>
    <property type="match status" value="1"/>
</dbReference>
<dbReference type="PANTHER" id="PTHR43394">
    <property type="entry name" value="ATP-DEPENDENT PERMEASE MDL1, MITOCHONDRIAL"/>
    <property type="match status" value="1"/>
</dbReference>
<dbReference type="EMBL" id="CAKXZS010000003">
    <property type="protein sequence ID" value="CAH2394757.1"/>
    <property type="molecule type" value="Genomic_DNA"/>
</dbReference>
<organism evidence="1 2">
    <name type="scientific">Mesorhizobium ventifaucium</name>
    <dbReference type="NCBI Taxonomy" id="666020"/>
    <lineage>
        <taxon>Bacteria</taxon>
        <taxon>Pseudomonadati</taxon>
        <taxon>Pseudomonadota</taxon>
        <taxon>Alphaproteobacteria</taxon>
        <taxon>Hyphomicrobiales</taxon>
        <taxon>Phyllobacteriaceae</taxon>
        <taxon>Mesorhizobium</taxon>
    </lineage>
</organism>
<gene>
    <name evidence="1" type="ORF">MES4922_110201</name>
</gene>
<dbReference type="Proteomes" id="UP001152604">
    <property type="component" value="Unassembled WGS sequence"/>
</dbReference>
<dbReference type="InterPro" id="IPR027417">
    <property type="entry name" value="P-loop_NTPase"/>
</dbReference>
<evidence type="ECO:0008006" key="3">
    <source>
        <dbReference type="Google" id="ProtNLM"/>
    </source>
</evidence>
<name>A0ABN8JA70_9HYPH</name>
<sequence length="58" mass="6098">MAELAQGRTTLVIAHRLATIRNADRIVVVADTGIVEQGPHDELVARGGAYSRLGAATD</sequence>
<comment type="caution">
    <text evidence="1">The sequence shown here is derived from an EMBL/GenBank/DDBJ whole genome shotgun (WGS) entry which is preliminary data.</text>
</comment>
<reference evidence="1" key="1">
    <citation type="submission" date="2022-03" db="EMBL/GenBank/DDBJ databases">
        <authorList>
            <person name="Brunel B."/>
        </authorList>
    </citation>
    <scope>NUCLEOTIDE SEQUENCE</scope>
    <source>
        <strain evidence="1">STM4922sample</strain>
    </source>
</reference>
<evidence type="ECO:0000313" key="2">
    <source>
        <dbReference type="Proteomes" id="UP001152604"/>
    </source>
</evidence>
<dbReference type="Gene3D" id="3.40.50.300">
    <property type="entry name" value="P-loop containing nucleotide triphosphate hydrolases"/>
    <property type="match status" value="1"/>
</dbReference>
<accession>A0ABN8JA70</accession>
<dbReference type="InterPro" id="IPR039421">
    <property type="entry name" value="Type_1_exporter"/>
</dbReference>
<dbReference type="SUPFAM" id="SSF52540">
    <property type="entry name" value="P-loop containing nucleoside triphosphate hydrolases"/>
    <property type="match status" value="1"/>
</dbReference>
<evidence type="ECO:0000313" key="1">
    <source>
        <dbReference type="EMBL" id="CAH2394757.1"/>
    </source>
</evidence>
<keyword evidence="2" id="KW-1185">Reference proteome</keyword>
<proteinExistence type="predicted"/>